<evidence type="ECO:0000256" key="1">
    <source>
        <dbReference type="SAM" id="Phobius"/>
    </source>
</evidence>
<sequence length="91" mass="10637">LLKLFVIHLVIILYIILIPDHKPTRLMWTSRGLHTGKLYGVKVACKLTHPEQNCPENIYILLSQGQSFWFHRAQLSCMWFSVNTIGQLKQF</sequence>
<keyword evidence="1" id="KW-0472">Membrane</keyword>
<dbReference type="Proteomes" id="UP000261660">
    <property type="component" value="Unplaced"/>
</dbReference>
<keyword evidence="1" id="KW-0812">Transmembrane</keyword>
<proteinExistence type="predicted"/>
<accession>A0A3Q3FPC7</accession>
<organism evidence="2 3">
    <name type="scientific">Labrus bergylta</name>
    <name type="common">ballan wrasse</name>
    <dbReference type="NCBI Taxonomy" id="56723"/>
    <lineage>
        <taxon>Eukaryota</taxon>
        <taxon>Metazoa</taxon>
        <taxon>Chordata</taxon>
        <taxon>Craniata</taxon>
        <taxon>Vertebrata</taxon>
        <taxon>Euteleostomi</taxon>
        <taxon>Actinopterygii</taxon>
        <taxon>Neopterygii</taxon>
        <taxon>Teleostei</taxon>
        <taxon>Neoteleostei</taxon>
        <taxon>Acanthomorphata</taxon>
        <taxon>Eupercaria</taxon>
        <taxon>Labriformes</taxon>
        <taxon>Labridae</taxon>
        <taxon>Labrus</taxon>
    </lineage>
</organism>
<dbReference type="InParanoid" id="A0A3Q3FPC7"/>
<name>A0A3Q3FPC7_9LABR</name>
<keyword evidence="3" id="KW-1185">Reference proteome</keyword>
<dbReference type="Ensembl" id="ENSLBET00000022793.1">
    <property type="protein sequence ID" value="ENSLBEP00000021637.1"/>
    <property type="gene ID" value="ENSLBEG00000016618.1"/>
</dbReference>
<evidence type="ECO:0000313" key="3">
    <source>
        <dbReference type="Proteomes" id="UP000261660"/>
    </source>
</evidence>
<evidence type="ECO:0000313" key="2">
    <source>
        <dbReference type="Ensembl" id="ENSLBEP00000021637.1"/>
    </source>
</evidence>
<protein>
    <submittedName>
        <fullName evidence="2">Uncharacterized protein</fullName>
    </submittedName>
</protein>
<keyword evidence="1" id="KW-1133">Transmembrane helix</keyword>
<dbReference type="AlphaFoldDB" id="A0A3Q3FPC7"/>
<feature type="transmembrane region" description="Helical" evidence="1">
    <location>
        <begin position="6"/>
        <end position="21"/>
    </location>
</feature>
<reference evidence="2" key="2">
    <citation type="submission" date="2025-09" db="UniProtKB">
        <authorList>
            <consortium name="Ensembl"/>
        </authorList>
    </citation>
    <scope>IDENTIFICATION</scope>
</reference>
<reference evidence="2" key="1">
    <citation type="submission" date="2025-08" db="UniProtKB">
        <authorList>
            <consortium name="Ensembl"/>
        </authorList>
    </citation>
    <scope>IDENTIFICATION</scope>
</reference>